<dbReference type="EMBL" id="CM042889">
    <property type="protein sequence ID" value="KAI4319940.1"/>
    <property type="molecule type" value="Genomic_DNA"/>
</dbReference>
<keyword evidence="2" id="KW-1185">Reference proteome</keyword>
<reference evidence="2" key="1">
    <citation type="journal article" date="2023" name="Front. Plant Sci.">
        <title>Chromosomal-level genome assembly of Melastoma candidum provides insights into trichome evolution.</title>
        <authorList>
            <person name="Zhong Y."/>
            <person name="Wu W."/>
            <person name="Sun C."/>
            <person name="Zou P."/>
            <person name="Liu Y."/>
            <person name="Dai S."/>
            <person name="Zhou R."/>
        </authorList>
    </citation>
    <scope>NUCLEOTIDE SEQUENCE [LARGE SCALE GENOMIC DNA]</scope>
</reference>
<comment type="caution">
    <text evidence="1">The sequence shown here is derived from an EMBL/GenBank/DDBJ whole genome shotgun (WGS) entry which is preliminary data.</text>
</comment>
<accession>A0ACB9MB89</accession>
<gene>
    <name evidence="1" type="ORF">MLD38_033476</name>
</gene>
<proteinExistence type="predicted"/>
<organism evidence="1 2">
    <name type="scientific">Melastoma candidum</name>
    <dbReference type="NCBI Taxonomy" id="119954"/>
    <lineage>
        <taxon>Eukaryota</taxon>
        <taxon>Viridiplantae</taxon>
        <taxon>Streptophyta</taxon>
        <taxon>Embryophyta</taxon>
        <taxon>Tracheophyta</taxon>
        <taxon>Spermatophyta</taxon>
        <taxon>Magnoliopsida</taxon>
        <taxon>eudicotyledons</taxon>
        <taxon>Gunneridae</taxon>
        <taxon>Pentapetalae</taxon>
        <taxon>rosids</taxon>
        <taxon>malvids</taxon>
        <taxon>Myrtales</taxon>
        <taxon>Melastomataceae</taxon>
        <taxon>Melastomatoideae</taxon>
        <taxon>Melastomateae</taxon>
        <taxon>Melastoma</taxon>
    </lineage>
</organism>
<protein>
    <submittedName>
        <fullName evidence="1">Uncharacterized protein</fullName>
    </submittedName>
</protein>
<evidence type="ECO:0000313" key="2">
    <source>
        <dbReference type="Proteomes" id="UP001057402"/>
    </source>
</evidence>
<evidence type="ECO:0000313" key="1">
    <source>
        <dbReference type="EMBL" id="KAI4319940.1"/>
    </source>
</evidence>
<dbReference type="Proteomes" id="UP001057402">
    <property type="component" value="Chromosome 10"/>
</dbReference>
<sequence>MIMDLGPDVVLYLVSVWIAFAVGVVIRWLWKPEWAAVRGEKEICSVEKLVDSSLLPEPENSTLPVKVSGADSRLSSFIMRWPNMNYRSLDEDVGKRPESPVPDDSFDECSCSTTPAQDISNLLTKGDLKELWLLVEEKDGGPEWTHIMDRYTLTMSYQAWRRDPKMGPPQYRSRTVFEDASTELVRDFFWDDEFRPKWDEMLSYSATVQECPTTGTMVVHWIRKFPFFCSDRDYIIGRRIWECGRSYFCVTKGVPCPTIPKRDGPRRVDLYYSGWCIRAVESGKSAGQMTACEVVLFHYEDMGIPNEIAKLGVRQGMWGAVKKIEPGLRTYQKLRFSGQPLSRPAVLAKINTKVNSEFLHLLEAEDNGSTEMVLSTVQDKPEACRGGIPKVLLVSGIVILICSLDRGILTKAVFFGVARRFSNARKRAITNGRIGSSGD</sequence>
<name>A0ACB9MB89_9MYRT</name>